<dbReference type="Pfam" id="PF02082">
    <property type="entry name" value="Rrf2"/>
    <property type="match status" value="1"/>
</dbReference>
<dbReference type="EMBL" id="QKVK01000002">
    <property type="protein sequence ID" value="PZF78083.1"/>
    <property type="molecule type" value="Genomic_DNA"/>
</dbReference>
<dbReference type="Gene3D" id="1.10.10.10">
    <property type="entry name" value="Winged helix-like DNA-binding domain superfamily/Winged helix DNA-binding domain"/>
    <property type="match status" value="1"/>
</dbReference>
<keyword evidence="3" id="KW-1185">Reference proteome</keyword>
<evidence type="ECO:0000256" key="1">
    <source>
        <dbReference type="ARBA" id="ARBA00023125"/>
    </source>
</evidence>
<dbReference type="PANTHER" id="PTHR33221:SF4">
    <property type="entry name" value="HTH-TYPE TRANSCRIPTIONAL REPRESSOR NSRR"/>
    <property type="match status" value="1"/>
</dbReference>
<dbReference type="GO" id="GO:0003700">
    <property type="term" value="F:DNA-binding transcription factor activity"/>
    <property type="evidence" value="ECO:0007669"/>
    <property type="project" value="TreeGrafter"/>
</dbReference>
<organism evidence="2 3">
    <name type="scientific">Aestuariivirga litoralis</name>
    <dbReference type="NCBI Taxonomy" id="2650924"/>
    <lineage>
        <taxon>Bacteria</taxon>
        <taxon>Pseudomonadati</taxon>
        <taxon>Pseudomonadota</taxon>
        <taxon>Alphaproteobacteria</taxon>
        <taxon>Hyphomicrobiales</taxon>
        <taxon>Aestuariivirgaceae</taxon>
        <taxon>Aestuariivirga</taxon>
    </lineage>
</organism>
<dbReference type="SUPFAM" id="SSF46785">
    <property type="entry name" value="Winged helix' DNA-binding domain"/>
    <property type="match status" value="1"/>
</dbReference>
<dbReference type="InterPro" id="IPR036390">
    <property type="entry name" value="WH_DNA-bd_sf"/>
</dbReference>
<reference evidence="3" key="1">
    <citation type="submission" date="2018-06" db="EMBL/GenBank/DDBJ databases">
        <title>Aestuariibacter litoralis strain KCTC 52945T.</title>
        <authorList>
            <person name="Li X."/>
            <person name="Salam N."/>
            <person name="Li J.-L."/>
            <person name="Chen Y.-M."/>
            <person name="Yang Z.-W."/>
            <person name="Zhang L.-Y."/>
            <person name="Han M.-X."/>
            <person name="Xiao M."/>
            <person name="Li W.-J."/>
        </authorList>
    </citation>
    <scope>NUCLEOTIDE SEQUENCE [LARGE SCALE GENOMIC DNA]</scope>
    <source>
        <strain evidence="3">KCTC 52945</strain>
    </source>
</reference>
<name>A0A2W2CCY2_9HYPH</name>
<protein>
    <submittedName>
        <fullName evidence="2">BadM/Rrf2 family transcriptional regulator</fullName>
    </submittedName>
</protein>
<dbReference type="AlphaFoldDB" id="A0A2W2CCY2"/>
<dbReference type="Proteomes" id="UP000248795">
    <property type="component" value="Unassembled WGS sequence"/>
</dbReference>
<dbReference type="GO" id="GO:0003677">
    <property type="term" value="F:DNA binding"/>
    <property type="evidence" value="ECO:0007669"/>
    <property type="project" value="UniProtKB-KW"/>
</dbReference>
<evidence type="ECO:0000313" key="2">
    <source>
        <dbReference type="EMBL" id="PZF78083.1"/>
    </source>
</evidence>
<dbReference type="PROSITE" id="PS51197">
    <property type="entry name" value="HTH_RRF2_2"/>
    <property type="match status" value="1"/>
</dbReference>
<keyword evidence="1" id="KW-0238">DNA-binding</keyword>
<sequence length="170" mass="18613">MGEKTCVRPLDFGHSVSTESVSVSSQRESGVQLTQFSDYAIRLLMLLAMEEGHSITIGDAAATLKLSKNHLIKIANLLVRKDFIVGTRGRRGGIRLSRSSEDIRLGDIIRVTEPTLLPVQCMSTPGACSLENICRGPIYLQDAMMSFLSELDKATLADLVRNRRSAKSSC</sequence>
<dbReference type="InterPro" id="IPR000944">
    <property type="entry name" value="Tscrpt_reg_Rrf2"/>
</dbReference>
<dbReference type="NCBIfam" id="TIGR00738">
    <property type="entry name" value="rrf2_super"/>
    <property type="match status" value="1"/>
</dbReference>
<dbReference type="GO" id="GO:0005829">
    <property type="term" value="C:cytosol"/>
    <property type="evidence" value="ECO:0007669"/>
    <property type="project" value="TreeGrafter"/>
</dbReference>
<accession>A0A2W2CCY2</accession>
<evidence type="ECO:0000313" key="3">
    <source>
        <dbReference type="Proteomes" id="UP000248795"/>
    </source>
</evidence>
<dbReference type="RefSeq" id="WP_111197025.1">
    <property type="nucleotide sequence ID" value="NZ_QKVK01000002.1"/>
</dbReference>
<gene>
    <name evidence="2" type="ORF">DK847_06595</name>
</gene>
<dbReference type="InterPro" id="IPR036388">
    <property type="entry name" value="WH-like_DNA-bd_sf"/>
</dbReference>
<proteinExistence type="predicted"/>
<dbReference type="PANTHER" id="PTHR33221">
    <property type="entry name" value="WINGED HELIX-TURN-HELIX TRANSCRIPTIONAL REGULATOR, RRF2 FAMILY"/>
    <property type="match status" value="1"/>
</dbReference>
<comment type="caution">
    <text evidence="2">The sequence shown here is derived from an EMBL/GenBank/DDBJ whole genome shotgun (WGS) entry which is preliminary data.</text>
</comment>